<proteinExistence type="predicted"/>
<dbReference type="EMBL" id="MU004184">
    <property type="protein sequence ID" value="KAF2499400.1"/>
    <property type="molecule type" value="Genomic_DNA"/>
</dbReference>
<gene>
    <name evidence="3" type="ORF">BU16DRAFT_557730</name>
</gene>
<feature type="compositionally biased region" description="Acidic residues" evidence="1">
    <location>
        <begin position="924"/>
        <end position="938"/>
    </location>
</feature>
<dbReference type="Pfam" id="PF20253">
    <property type="entry name" value="DUF6604"/>
    <property type="match status" value="1"/>
</dbReference>
<dbReference type="AlphaFoldDB" id="A0A6A6R663"/>
<dbReference type="InterPro" id="IPR046539">
    <property type="entry name" value="DUF6604"/>
</dbReference>
<feature type="compositionally biased region" description="Polar residues" evidence="1">
    <location>
        <begin position="910"/>
        <end position="921"/>
    </location>
</feature>
<keyword evidence="4" id="KW-1185">Reference proteome</keyword>
<feature type="region of interest" description="Disordered" evidence="1">
    <location>
        <begin position="114"/>
        <end position="140"/>
    </location>
</feature>
<feature type="region of interest" description="Disordered" evidence="1">
    <location>
        <begin position="828"/>
        <end position="946"/>
    </location>
</feature>
<feature type="compositionally biased region" description="Basic residues" evidence="1">
    <location>
        <begin position="115"/>
        <end position="130"/>
    </location>
</feature>
<feature type="region of interest" description="Disordered" evidence="1">
    <location>
        <begin position="160"/>
        <end position="186"/>
    </location>
</feature>
<name>A0A6A6R663_9PEZI</name>
<feature type="compositionally biased region" description="Low complexity" evidence="1">
    <location>
        <begin position="168"/>
        <end position="184"/>
    </location>
</feature>
<evidence type="ECO:0000313" key="3">
    <source>
        <dbReference type="EMBL" id="KAF2499400.1"/>
    </source>
</evidence>
<evidence type="ECO:0000313" key="4">
    <source>
        <dbReference type="Proteomes" id="UP000799750"/>
    </source>
</evidence>
<feature type="region of interest" description="Disordered" evidence="1">
    <location>
        <begin position="651"/>
        <end position="698"/>
    </location>
</feature>
<feature type="domain" description="DUF6604" evidence="2">
    <location>
        <begin position="18"/>
        <end position="244"/>
    </location>
</feature>
<dbReference type="OrthoDB" id="5238236at2759"/>
<dbReference type="Proteomes" id="UP000799750">
    <property type="component" value="Unassembled WGS sequence"/>
</dbReference>
<sequence>MPAWPKLPTELHIGAYVQYKQKTAWLVGWLRKNSKDTNNDDPPAKPTTRQLLQQAEAIAKAPSLPADLADFSNRIHDVINLRKQVTSFYTAHLMGNAEHEFFTGKLEDIRDVVNKKAKASTHPRKRRGNKKSPCEPSDNTRRTTNLYIVLAEDVADSVGEVGSDDEAPMTSTPKPTPASTPSNADAVNEAGSELRFALLCFIYDLSLARQFVQKTWQAYKDNEVDLVTASVTTNVVIATIKRSVACLDNAAEEITPSRRGKFYSVTAAMGHAYSSISVGKGHAPYDREKGFAQFGPDMERVANLLCLPAVMHLDIYRRATSKTLGSDERLSVGENINDLEVASFLSVLGLFRSLKIKAPALDELTRFASSMTKELTAENQWACFAFQVYLDIFQCLGDDIWDGLKELVVGGQDLKTMIEDHIHDEELMELRGTRLDYMLVQQPDFSARFKDVLSHITRWTEEDVMGKALKQVGLKRSPKGDFYFLGSHPLLCGIILHTMRRLAQEVSISHTRWLIAAVAHLYNAARQVGGLEVPWKDLEYIIDFHSAKRVFVGAAPTEAELFWARRRLAFGAKLASFAPRRHGEYKNDTTNRGLVARSHLQDLIWKQQIDAREHGWLTLHQLLEHLSHNDAGAHDPSDLDNELQHTIQSVPDVSKDDPQPADTQPTDAQSTEDTPKLSQAQKKRQRQKAKKAEQAAEKKKIEFPEEALLDTISTAKIETPEIGLIPQLSTLRELLAVDELHSHFDYLSLSRRCMTLLQRLRTEVYEREVTDLVPLDAEVELPGNLDLIDRLFLELKDRPRDLTKIKAVAAIFKDFIEKEGDIELEDATERKDAKSVVWETAPENLEGEGREQEAEVEGMAPTPEALEASQHGNVEQEVDETPTATSTETLQHDDQEHEPEEQHPVRSPKLRSTPNCETQVASDGDTDDGEEQWVDAEESFGGHTETMADDPIAAMLLALNSWQE</sequence>
<dbReference type="PANTHER" id="PTHR38795">
    <property type="entry name" value="DUF6604 DOMAIN-CONTAINING PROTEIN"/>
    <property type="match status" value="1"/>
</dbReference>
<feature type="compositionally biased region" description="Low complexity" evidence="1">
    <location>
        <begin position="660"/>
        <end position="669"/>
    </location>
</feature>
<reference evidence="3" key="1">
    <citation type="journal article" date="2020" name="Stud. Mycol.">
        <title>101 Dothideomycetes genomes: a test case for predicting lifestyles and emergence of pathogens.</title>
        <authorList>
            <person name="Haridas S."/>
            <person name="Albert R."/>
            <person name="Binder M."/>
            <person name="Bloem J."/>
            <person name="Labutti K."/>
            <person name="Salamov A."/>
            <person name="Andreopoulos B."/>
            <person name="Baker S."/>
            <person name="Barry K."/>
            <person name="Bills G."/>
            <person name="Bluhm B."/>
            <person name="Cannon C."/>
            <person name="Castanera R."/>
            <person name="Culley D."/>
            <person name="Daum C."/>
            <person name="Ezra D."/>
            <person name="Gonzalez J."/>
            <person name="Henrissat B."/>
            <person name="Kuo A."/>
            <person name="Liang C."/>
            <person name="Lipzen A."/>
            <person name="Lutzoni F."/>
            <person name="Magnuson J."/>
            <person name="Mondo S."/>
            <person name="Nolan M."/>
            <person name="Ohm R."/>
            <person name="Pangilinan J."/>
            <person name="Park H.-J."/>
            <person name="Ramirez L."/>
            <person name="Alfaro M."/>
            <person name="Sun H."/>
            <person name="Tritt A."/>
            <person name="Yoshinaga Y."/>
            <person name="Zwiers L.-H."/>
            <person name="Turgeon B."/>
            <person name="Goodwin S."/>
            <person name="Spatafora J."/>
            <person name="Crous P."/>
            <person name="Grigoriev I."/>
        </authorList>
    </citation>
    <scope>NUCLEOTIDE SEQUENCE</scope>
    <source>
        <strain evidence="3">CBS 269.34</strain>
    </source>
</reference>
<dbReference type="PANTHER" id="PTHR38795:SF1">
    <property type="entry name" value="DUF6604 DOMAIN-CONTAINING PROTEIN"/>
    <property type="match status" value="1"/>
</dbReference>
<organism evidence="3 4">
    <name type="scientific">Lophium mytilinum</name>
    <dbReference type="NCBI Taxonomy" id="390894"/>
    <lineage>
        <taxon>Eukaryota</taxon>
        <taxon>Fungi</taxon>
        <taxon>Dikarya</taxon>
        <taxon>Ascomycota</taxon>
        <taxon>Pezizomycotina</taxon>
        <taxon>Dothideomycetes</taxon>
        <taxon>Pleosporomycetidae</taxon>
        <taxon>Mytilinidiales</taxon>
        <taxon>Mytilinidiaceae</taxon>
        <taxon>Lophium</taxon>
    </lineage>
</organism>
<evidence type="ECO:0000259" key="2">
    <source>
        <dbReference type="Pfam" id="PF20253"/>
    </source>
</evidence>
<protein>
    <recommendedName>
        <fullName evidence="2">DUF6604 domain-containing protein</fullName>
    </recommendedName>
</protein>
<feature type="compositionally biased region" description="Basic and acidic residues" evidence="1">
    <location>
        <begin position="890"/>
        <end position="904"/>
    </location>
</feature>
<evidence type="ECO:0000256" key="1">
    <source>
        <dbReference type="SAM" id="MobiDB-lite"/>
    </source>
</evidence>
<accession>A0A6A6R663</accession>